<comment type="caution">
    <text evidence="1">The sequence shown here is derived from an EMBL/GenBank/DDBJ whole genome shotgun (WGS) entry which is preliminary data.</text>
</comment>
<dbReference type="AlphaFoldDB" id="A0A840TLV3"/>
<gene>
    <name evidence="1" type="ORF">HNQ92_002527</name>
</gene>
<dbReference type="Proteomes" id="UP000557307">
    <property type="component" value="Unassembled WGS sequence"/>
</dbReference>
<dbReference type="EMBL" id="JACHGF010000003">
    <property type="protein sequence ID" value="MBB5284384.1"/>
    <property type="molecule type" value="Genomic_DNA"/>
</dbReference>
<proteinExistence type="predicted"/>
<dbReference type="RefSeq" id="WP_184174327.1">
    <property type="nucleotide sequence ID" value="NZ_JACHGF010000003.1"/>
</dbReference>
<reference evidence="1 2" key="1">
    <citation type="submission" date="2020-08" db="EMBL/GenBank/DDBJ databases">
        <title>Genomic Encyclopedia of Type Strains, Phase IV (KMG-IV): sequencing the most valuable type-strain genomes for metagenomic binning, comparative biology and taxonomic classification.</title>
        <authorList>
            <person name="Goeker M."/>
        </authorList>
    </citation>
    <scope>NUCLEOTIDE SEQUENCE [LARGE SCALE GENOMIC DNA]</scope>
    <source>
        <strain evidence="1 2">DSM 105074</strain>
    </source>
</reference>
<evidence type="ECO:0000313" key="1">
    <source>
        <dbReference type="EMBL" id="MBB5284384.1"/>
    </source>
</evidence>
<accession>A0A840TLV3</accession>
<keyword evidence="2" id="KW-1185">Reference proteome</keyword>
<organism evidence="1 2">
    <name type="scientific">Rhabdobacter roseus</name>
    <dbReference type="NCBI Taxonomy" id="1655419"/>
    <lineage>
        <taxon>Bacteria</taxon>
        <taxon>Pseudomonadati</taxon>
        <taxon>Bacteroidota</taxon>
        <taxon>Cytophagia</taxon>
        <taxon>Cytophagales</taxon>
        <taxon>Cytophagaceae</taxon>
        <taxon>Rhabdobacter</taxon>
    </lineage>
</organism>
<evidence type="ECO:0000313" key="2">
    <source>
        <dbReference type="Proteomes" id="UP000557307"/>
    </source>
</evidence>
<protein>
    <submittedName>
        <fullName evidence="1">Uncharacterized protein</fullName>
    </submittedName>
</protein>
<name>A0A840TLV3_9BACT</name>
<sequence>MKKQLVIPCLVASSLLFWNCGGKSQAEEEKEEPKNAFEAIQKMAEKAEDMQKNGPVEPVDFRKLKEFLPTEAGGLPRTEASGEKNGAMGFSLSQAEGKYSDANGESTIDIDLLDTGGIGGMAMMGMAAWALAEVDKETARGYEKTTKIDGHKAFEKYNTEDKSGELNVLVGDRFIVNVKGYNVTMDQLKGSLSDIDLKKLKGLE</sequence>